<reference evidence="1 2" key="1">
    <citation type="submission" date="2018-07" db="EMBL/GenBank/DDBJ databases">
        <title>GABA Modulating Bacteria of the Human Gut Microbiota.</title>
        <authorList>
            <person name="Strandwitz P."/>
            <person name="Kim K.H."/>
            <person name="Terekhova D."/>
            <person name="Liu J.K."/>
            <person name="Sharma A."/>
            <person name="Levering J."/>
            <person name="Mcdonald D."/>
            <person name="Dietrich D."/>
            <person name="Ramadhar T.R."/>
            <person name="Lekbua A."/>
            <person name="Mroue N."/>
            <person name="Liston C."/>
            <person name="Stewart E.J."/>
            <person name="Dubin M.J."/>
            <person name="Zengler K."/>
            <person name="Knight R."/>
            <person name="Gilbert J.A."/>
            <person name="Clardy J."/>
            <person name="Lewis K."/>
        </authorList>
    </citation>
    <scope>NUCLEOTIDE SEQUENCE [LARGE SCALE GENOMIC DNA]</scope>
    <source>
        <strain evidence="1 2">KLE1738</strain>
    </source>
</reference>
<evidence type="ECO:0000313" key="1">
    <source>
        <dbReference type="EMBL" id="RFT05645.1"/>
    </source>
</evidence>
<dbReference type="AlphaFoldDB" id="A0A3E2B0X0"/>
<comment type="caution">
    <text evidence="1">The sequence shown here is derived from an EMBL/GenBank/DDBJ whole genome shotgun (WGS) entry which is preliminary data.</text>
</comment>
<gene>
    <name evidence="1" type="ORF">DV520_11580</name>
</gene>
<dbReference type="PANTHER" id="PTHR34071:SF2">
    <property type="entry name" value="FLAVIN-NUCLEOTIDE-BINDING PROTEIN"/>
    <property type="match status" value="1"/>
</dbReference>
<dbReference type="EMBL" id="QQRQ01000039">
    <property type="protein sequence ID" value="RFT05645.1"/>
    <property type="molecule type" value="Genomic_DNA"/>
</dbReference>
<dbReference type="Proteomes" id="UP000260649">
    <property type="component" value="Unassembled WGS sequence"/>
</dbReference>
<evidence type="ECO:0000313" key="2">
    <source>
        <dbReference type="Proteomes" id="UP000260649"/>
    </source>
</evidence>
<keyword evidence="2" id="KW-1185">Reference proteome</keyword>
<name>A0A3E2B0X0_9FIRM</name>
<accession>A0A3E2B0X0</accession>
<sequence>MRRKDLAVTEKEQIDAIIQSCDCVRLAFADGTHPYIVPLSFGYHREDGVSKFYFHSAAAGRKVELCRKLGYAGFELDTNRQLKPDEKPCDFSVAYQSVVGEGTITELKTPEEKTAGLQVIMKHYSDRTDWTFPEAVLNRTCVFCLTVVELSGRAHG</sequence>
<dbReference type="OrthoDB" id="9794935at2"/>
<dbReference type="PANTHER" id="PTHR34071">
    <property type="entry name" value="5-NITROIMIDAZOLE ANTIBIOTICS RESISTANCE PROTEIN, NIMA-FAMILY-RELATED PROTEIN-RELATED"/>
    <property type="match status" value="1"/>
</dbReference>
<dbReference type="Gene3D" id="2.30.110.10">
    <property type="entry name" value="Electron Transport, Fmn-binding Protein, Chain A"/>
    <property type="match status" value="1"/>
</dbReference>
<dbReference type="SUPFAM" id="SSF50475">
    <property type="entry name" value="FMN-binding split barrel"/>
    <property type="match status" value="1"/>
</dbReference>
<dbReference type="Pfam" id="PF12900">
    <property type="entry name" value="Pyridox_ox_2"/>
    <property type="match status" value="1"/>
</dbReference>
<dbReference type="InterPro" id="IPR024747">
    <property type="entry name" value="Pyridox_Oxase-rel"/>
</dbReference>
<organism evidence="1 2">
    <name type="scientific">Evtepia gabavorous</name>
    <dbReference type="NCBI Taxonomy" id="2211183"/>
    <lineage>
        <taxon>Bacteria</taxon>
        <taxon>Bacillati</taxon>
        <taxon>Bacillota</taxon>
        <taxon>Clostridia</taxon>
        <taxon>Eubacteriales</taxon>
        <taxon>Evtepia</taxon>
    </lineage>
</organism>
<proteinExistence type="predicted"/>
<dbReference type="InterPro" id="IPR012349">
    <property type="entry name" value="Split_barrel_FMN-bd"/>
</dbReference>
<protein>
    <submittedName>
        <fullName evidence="1">Pyridoxamine 5'-phosphate oxidase family protein</fullName>
    </submittedName>
</protein>